<dbReference type="EMBL" id="BAABHX010000002">
    <property type="protein sequence ID" value="GAA5087363.1"/>
    <property type="molecule type" value="Genomic_DNA"/>
</dbReference>
<protein>
    <recommendedName>
        <fullName evidence="5">HTH araC/xylS-type domain-containing protein</fullName>
    </recommendedName>
</protein>
<gene>
    <name evidence="6" type="ORF">GCM10023210_10100</name>
</gene>
<accession>A0ABP9M049</accession>
<reference evidence="7" key="1">
    <citation type="journal article" date="2019" name="Int. J. Syst. Evol. Microbiol.">
        <title>The Global Catalogue of Microorganisms (GCM) 10K type strain sequencing project: providing services to taxonomists for standard genome sequencing and annotation.</title>
        <authorList>
            <consortium name="The Broad Institute Genomics Platform"/>
            <consortium name="The Broad Institute Genome Sequencing Center for Infectious Disease"/>
            <person name="Wu L."/>
            <person name="Ma J."/>
        </authorList>
    </citation>
    <scope>NUCLEOTIDE SEQUENCE [LARGE SCALE GENOMIC DNA]</scope>
    <source>
        <strain evidence="7">JCM 18019</strain>
    </source>
</reference>
<dbReference type="InterPro" id="IPR037923">
    <property type="entry name" value="HTH-like"/>
</dbReference>
<dbReference type="Gene3D" id="1.10.10.60">
    <property type="entry name" value="Homeodomain-like"/>
    <property type="match status" value="1"/>
</dbReference>
<dbReference type="RefSeq" id="WP_345200736.1">
    <property type="nucleotide sequence ID" value="NZ_BAABHX010000002.1"/>
</dbReference>
<dbReference type="InterPro" id="IPR018060">
    <property type="entry name" value="HTH_AraC"/>
</dbReference>
<dbReference type="SUPFAM" id="SSF46689">
    <property type="entry name" value="Homeodomain-like"/>
    <property type="match status" value="1"/>
</dbReference>
<dbReference type="InterPro" id="IPR009057">
    <property type="entry name" value="Homeodomain-like_sf"/>
</dbReference>
<keyword evidence="2" id="KW-0805">Transcription regulation</keyword>
<evidence type="ECO:0000256" key="2">
    <source>
        <dbReference type="ARBA" id="ARBA00023015"/>
    </source>
</evidence>
<keyword evidence="1" id="KW-0963">Cytoplasm</keyword>
<dbReference type="PROSITE" id="PS01124">
    <property type="entry name" value="HTH_ARAC_FAMILY_2"/>
    <property type="match status" value="1"/>
</dbReference>
<evidence type="ECO:0000259" key="5">
    <source>
        <dbReference type="PROSITE" id="PS01124"/>
    </source>
</evidence>
<dbReference type="SMART" id="SM00342">
    <property type="entry name" value="HTH_ARAC"/>
    <property type="match status" value="1"/>
</dbReference>
<dbReference type="InterPro" id="IPR050204">
    <property type="entry name" value="AraC_XylS_family_regulators"/>
</dbReference>
<evidence type="ECO:0000313" key="7">
    <source>
        <dbReference type="Proteomes" id="UP001500353"/>
    </source>
</evidence>
<dbReference type="PANTHER" id="PTHR46796">
    <property type="entry name" value="HTH-TYPE TRANSCRIPTIONAL ACTIVATOR RHAS-RELATED"/>
    <property type="match status" value="1"/>
</dbReference>
<keyword evidence="4" id="KW-0804">Transcription</keyword>
<keyword evidence="7" id="KW-1185">Reference proteome</keyword>
<dbReference type="Pfam" id="PF12833">
    <property type="entry name" value="HTH_18"/>
    <property type="match status" value="1"/>
</dbReference>
<dbReference type="SUPFAM" id="SSF51215">
    <property type="entry name" value="Regulatory protein AraC"/>
    <property type="match status" value="1"/>
</dbReference>
<organism evidence="6 7">
    <name type="scientific">Chryseobacterium ginsengisoli</name>
    <dbReference type="NCBI Taxonomy" id="363853"/>
    <lineage>
        <taxon>Bacteria</taxon>
        <taxon>Pseudomonadati</taxon>
        <taxon>Bacteroidota</taxon>
        <taxon>Flavobacteriia</taxon>
        <taxon>Flavobacteriales</taxon>
        <taxon>Weeksellaceae</taxon>
        <taxon>Chryseobacterium group</taxon>
        <taxon>Chryseobacterium</taxon>
    </lineage>
</organism>
<sequence length="260" mass="31046">MKFSEIKSCYIGPEVSPEQFIPEHFFLFLAKGKMDYFDGSKHYTLHPGEYCIVRKNNLARYNKQKENNYFEKVIILFDETFLRSFEEKHSVIFNEFESKNAVFKLDKNFFIDNFIQSLQPYFEISGRINDSFSDLKREELLLILLKQNPELSGIFFDFNAPGKINLQEFMQKNYKFNVSIDRFAYLTGRSLSSFKKDFKEIFNDTPSHWLVKRRLEEAHFLMKEKLKKPNDIYIDLGFEDLSHFSFAFKKQFGFSPSEVR</sequence>
<dbReference type="Pfam" id="PF22200">
    <property type="entry name" value="ExsA_N"/>
    <property type="match status" value="1"/>
</dbReference>
<feature type="domain" description="HTH araC/xylS-type" evidence="5">
    <location>
        <begin position="164"/>
        <end position="260"/>
    </location>
</feature>
<evidence type="ECO:0000256" key="3">
    <source>
        <dbReference type="ARBA" id="ARBA00023125"/>
    </source>
</evidence>
<dbReference type="PANTHER" id="PTHR46796:SF13">
    <property type="entry name" value="HTH-TYPE TRANSCRIPTIONAL ACTIVATOR RHAS"/>
    <property type="match status" value="1"/>
</dbReference>
<dbReference type="InterPro" id="IPR054015">
    <property type="entry name" value="ExsA-like_N"/>
</dbReference>
<name>A0ABP9M049_9FLAO</name>
<keyword evidence="3" id="KW-0238">DNA-binding</keyword>
<comment type="caution">
    <text evidence="6">The sequence shown here is derived from an EMBL/GenBank/DDBJ whole genome shotgun (WGS) entry which is preliminary data.</text>
</comment>
<evidence type="ECO:0000313" key="6">
    <source>
        <dbReference type="EMBL" id="GAA5087363.1"/>
    </source>
</evidence>
<dbReference type="Proteomes" id="UP001500353">
    <property type="component" value="Unassembled WGS sequence"/>
</dbReference>
<proteinExistence type="predicted"/>
<evidence type="ECO:0000256" key="1">
    <source>
        <dbReference type="ARBA" id="ARBA00022490"/>
    </source>
</evidence>
<evidence type="ECO:0000256" key="4">
    <source>
        <dbReference type="ARBA" id="ARBA00023163"/>
    </source>
</evidence>